<dbReference type="Proteomes" id="UP001596997">
    <property type="component" value="Unassembled WGS sequence"/>
</dbReference>
<name>A0ABW3I385_9FLAO</name>
<gene>
    <name evidence="1" type="ORF">ACFQ1O_09435</name>
</gene>
<organism evidence="1 2">
    <name type="scientific">Pseudofulvibacter geojedonensis</name>
    <dbReference type="NCBI Taxonomy" id="1123758"/>
    <lineage>
        <taxon>Bacteria</taxon>
        <taxon>Pseudomonadati</taxon>
        <taxon>Bacteroidota</taxon>
        <taxon>Flavobacteriia</taxon>
        <taxon>Flavobacteriales</taxon>
        <taxon>Flavobacteriaceae</taxon>
        <taxon>Pseudofulvibacter</taxon>
    </lineage>
</organism>
<protein>
    <recommendedName>
        <fullName evidence="3">Knr4/Smi1-like domain-containing protein</fullName>
    </recommendedName>
</protein>
<sequence length="271" mass="32741">MKIPEDFTEFLYWIKERTEAFWNINPNESDADFVCDDWIYGAKWIGMKDEEIDDIEKTNNIKFSNYHREFLKILHTTDKKKILEYTETFDEDAEVLFQERSFFHNWYTDVDNIKRELNYVYEDLLKDTLDNRLWLKSWGVKPELTDERKNIFIKWYNNAPKLIPIYGHRFVISEPQETDNIILSIMGSDTIIYGVNMRHYLLNELKEELGLYELVYDKEDDQYYPEPSKGLMEALKREFDSLTEKEIPVWKEFLISNGYNNHLKTNKDNTI</sequence>
<evidence type="ECO:0000313" key="1">
    <source>
        <dbReference type="EMBL" id="MFD0964226.1"/>
    </source>
</evidence>
<accession>A0ABW3I385</accession>
<evidence type="ECO:0000313" key="2">
    <source>
        <dbReference type="Proteomes" id="UP001596997"/>
    </source>
</evidence>
<dbReference type="EMBL" id="JBHTJM010000008">
    <property type="protein sequence ID" value="MFD0964226.1"/>
    <property type="molecule type" value="Genomic_DNA"/>
</dbReference>
<comment type="caution">
    <text evidence="1">The sequence shown here is derived from an EMBL/GenBank/DDBJ whole genome shotgun (WGS) entry which is preliminary data.</text>
</comment>
<keyword evidence="2" id="KW-1185">Reference proteome</keyword>
<dbReference type="PANTHER" id="PTHR32011:SF2">
    <property type="entry name" value="OS08G0472400 PROTEIN"/>
    <property type="match status" value="1"/>
</dbReference>
<reference evidence="2" key="1">
    <citation type="journal article" date="2019" name="Int. J. Syst. Evol. Microbiol.">
        <title>The Global Catalogue of Microorganisms (GCM) 10K type strain sequencing project: providing services to taxonomists for standard genome sequencing and annotation.</title>
        <authorList>
            <consortium name="The Broad Institute Genomics Platform"/>
            <consortium name="The Broad Institute Genome Sequencing Center for Infectious Disease"/>
            <person name="Wu L."/>
            <person name="Ma J."/>
        </authorList>
    </citation>
    <scope>NUCLEOTIDE SEQUENCE [LARGE SCALE GENOMIC DNA]</scope>
    <source>
        <strain evidence="2">CCUG 62114</strain>
    </source>
</reference>
<dbReference type="RefSeq" id="WP_377715734.1">
    <property type="nucleotide sequence ID" value="NZ_JBHTJM010000008.1"/>
</dbReference>
<evidence type="ECO:0008006" key="3">
    <source>
        <dbReference type="Google" id="ProtNLM"/>
    </source>
</evidence>
<dbReference type="PANTHER" id="PTHR32011">
    <property type="entry name" value="OS08G0472400 PROTEIN"/>
    <property type="match status" value="1"/>
</dbReference>
<proteinExistence type="predicted"/>